<organism evidence="1 2">
    <name type="scientific">Vibrio navarrensis</name>
    <dbReference type="NCBI Taxonomy" id="29495"/>
    <lineage>
        <taxon>Bacteria</taxon>
        <taxon>Pseudomonadati</taxon>
        <taxon>Pseudomonadota</taxon>
        <taxon>Gammaproteobacteria</taxon>
        <taxon>Vibrionales</taxon>
        <taxon>Vibrionaceae</taxon>
        <taxon>Vibrio</taxon>
    </lineage>
</organism>
<proteinExistence type="predicted"/>
<name>A0AAI9CTT8_9VIBR</name>
<dbReference type="RefSeq" id="WP_193265339.1">
    <property type="nucleotide sequence ID" value="NZ_CAWPVW010000087.1"/>
</dbReference>
<dbReference type="Proteomes" id="UP001253463">
    <property type="component" value="Unassembled WGS sequence"/>
</dbReference>
<reference evidence="1" key="1">
    <citation type="submission" date="2023-10" db="EMBL/GenBank/DDBJ databases">
        <authorList>
            <consortium name="PulseNet: The National Subtyping Network for Foodborne Disease Surveillance"/>
        </authorList>
    </citation>
    <scope>NUCLEOTIDE SEQUENCE</scope>
    <source>
        <strain evidence="1">PNUSAV004886</strain>
    </source>
</reference>
<evidence type="ECO:0000313" key="2">
    <source>
        <dbReference type="Proteomes" id="UP001253463"/>
    </source>
</evidence>
<protein>
    <submittedName>
        <fullName evidence="1">Uncharacterized protein</fullName>
    </submittedName>
</protein>
<evidence type="ECO:0000313" key="1">
    <source>
        <dbReference type="EMBL" id="ELN6932292.1"/>
    </source>
</evidence>
<dbReference type="AlphaFoldDB" id="A0AAI9CTT8"/>
<comment type="caution">
    <text evidence="1">The sequence shown here is derived from an EMBL/GenBank/DDBJ whole genome shotgun (WGS) entry which is preliminary data.</text>
</comment>
<dbReference type="EMBL" id="ABNSCA010000003">
    <property type="protein sequence ID" value="ELN6932292.1"/>
    <property type="molecule type" value="Genomic_DNA"/>
</dbReference>
<sequence length="107" mass="11987">MKSTLWVLKIQSSDFGAVYIICIILPFCKNDEAINIIRASDGENIIIYFKSADKIRKVSLLDIICSGGVNISFRNKESNTPDWLVSETELQALADEENGSFKCNSQH</sequence>
<accession>A0AAI9CTT8</accession>
<gene>
    <name evidence="1" type="ORF">RZY48_001679</name>
</gene>